<dbReference type="PANTHER" id="PTHR43826:SF3">
    <property type="entry name" value="GLUCOSE-6-PHOSPHATE EXCHANGER SLC37A4"/>
    <property type="match status" value="1"/>
</dbReference>
<evidence type="ECO:0000313" key="7">
    <source>
        <dbReference type="EMBL" id="CAA6825656.1"/>
    </source>
</evidence>
<feature type="transmembrane region" description="Helical" evidence="5">
    <location>
        <begin position="387"/>
        <end position="406"/>
    </location>
</feature>
<keyword evidence="2 5" id="KW-0812">Transmembrane</keyword>
<keyword evidence="3 5" id="KW-1133">Transmembrane helix</keyword>
<dbReference type="PANTHER" id="PTHR43826">
    <property type="entry name" value="GLUCOSE-6-PHOSPHATE EXCHANGER SLC37A4"/>
    <property type="match status" value="1"/>
</dbReference>
<dbReference type="GO" id="GO:0061513">
    <property type="term" value="F:glucose 6-phosphate:phosphate antiporter activity"/>
    <property type="evidence" value="ECO:0007669"/>
    <property type="project" value="TreeGrafter"/>
</dbReference>
<reference evidence="7" key="1">
    <citation type="submission" date="2020-01" db="EMBL/GenBank/DDBJ databases">
        <authorList>
            <person name="Meier V. D."/>
            <person name="Meier V D."/>
        </authorList>
    </citation>
    <scope>NUCLEOTIDE SEQUENCE</scope>
    <source>
        <strain evidence="7">HLG_WM_MAG_08</strain>
    </source>
</reference>
<feature type="transmembrane region" description="Helical" evidence="5">
    <location>
        <begin position="140"/>
        <end position="160"/>
    </location>
</feature>
<evidence type="ECO:0000256" key="2">
    <source>
        <dbReference type="ARBA" id="ARBA00022692"/>
    </source>
</evidence>
<evidence type="ECO:0000256" key="4">
    <source>
        <dbReference type="ARBA" id="ARBA00023136"/>
    </source>
</evidence>
<feature type="transmembrane region" description="Helical" evidence="5">
    <location>
        <begin position="218"/>
        <end position="236"/>
    </location>
</feature>
<protein>
    <submittedName>
        <fullName evidence="7">MFS transporter</fullName>
    </submittedName>
</protein>
<feature type="transmembrane region" description="Helical" evidence="5">
    <location>
        <begin position="85"/>
        <end position="101"/>
    </location>
</feature>
<dbReference type="EMBL" id="CACVAV010000405">
    <property type="protein sequence ID" value="CAA6825656.1"/>
    <property type="molecule type" value="Genomic_DNA"/>
</dbReference>
<feature type="transmembrane region" description="Helical" evidence="5">
    <location>
        <begin position="317"/>
        <end position="336"/>
    </location>
</feature>
<evidence type="ECO:0000256" key="1">
    <source>
        <dbReference type="ARBA" id="ARBA00004127"/>
    </source>
</evidence>
<dbReference type="Gene3D" id="1.20.1250.20">
    <property type="entry name" value="MFS general substrate transporter like domains"/>
    <property type="match status" value="2"/>
</dbReference>
<feature type="transmembrane region" description="Helical" evidence="5">
    <location>
        <begin position="51"/>
        <end position="73"/>
    </location>
</feature>
<accession>A0A6S6UD44</accession>
<dbReference type="AlphaFoldDB" id="A0A6S6UD44"/>
<sequence>MSTSPPERYSKALLLSIFLPFAAGYFLSYLFRVVNSIIAGDLSKDLELDASQLGFLTSVYLIAFAASQLPLGIILDRYGPRKTEAVLLLFAAAGAAIFAMAESATGLLIGRALIGFGVSACLMAGFKAFVVWFPLERLPMINGFLLAAGGLGVLAAASPLEFALQFTDWRGVFMALAVLTFVASLLIYFMVPDKAQAQNHVTLKEQIEGLKQVFNSRAFWRVAPVSVLIQGAAMSITGLWSGPWLRDVAGLDRGEIAYVLSFIGVGLLLGYALLGILSDQLNRRFGIRPLQVAITGMVIFLFMQGLLILEWTTYPALLWMVYTFFASSGVLMYAVLSQQFPVALAGRVNTSLNLLVFISAFLMQWGIGVVLKQFSGSSLAAYDPLGYQVAFAGLLVMQVVAMGWYFRAGRGKRIV</sequence>
<evidence type="ECO:0000259" key="6">
    <source>
        <dbReference type="PROSITE" id="PS50850"/>
    </source>
</evidence>
<dbReference type="InterPro" id="IPR036259">
    <property type="entry name" value="MFS_trans_sf"/>
</dbReference>
<evidence type="ECO:0000256" key="3">
    <source>
        <dbReference type="ARBA" id="ARBA00022989"/>
    </source>
</evidence>
<dbReference type="SUPFAM" id="SSF103473">
    <property type="entry name" value="MFS general substrate transporter"/>
    <property type="match status" value="1"/>
</dbReference>
<dbReference type="GO" id="GO:0012505">
    <property type="term" value="C:endomembrane system"/>
    <property type="evidence" value="ECO:0007669"/>
    <property type="project" value="UniProtKB-SubCell"/>
</dbReference>
<feature type="transmembrane region" description="Helical" evidence="5">
    <location>
        <begin position="12"/>
        <end position="31"/>
    </location>
</feature>
<feature type="transmembrane region" description="Helical" evidence="5">
    <location>
        <begin position="290"/>
        <end position="311"/>
    </location>
</feature>
<dbReference type="InterPro" id="IPR011701">
    <property type="entry name" value="MFS"/>
</dbReference>
<keyword evidence="4 5" id="KW-0472">Membrane</keyword>
<gene>
    <name evidence="7" type="ORF">HELGO_WM61966</name>
</gene>
<dbReference type="GO" id="GO:0016020">
    <property type="term" value="C:membrane"/>
    <property type="evidence" value="ECO:0007669"/>
    <property type="project" value="UniProtKB-ARBA"/>
</dbReference>
<dbReference type="GO" id="GO:0035435">
    <property type="term" value="P:phosphate ion transmembrane transport"/>
    <property type="evidence" value="ECO:0007669"/>
    <property type="project" value="TreeGrafter"/>
</dbReference>
<feature type="transmembrane region" description="Helical" evidence="5">
    <location>
        <begin position="348"/>
        <end position="367"/>
    </location>
</feature>
<feature type="transmembrane region" description="Helical" evidence="5">
    <location>
        <begin position="172"/>
        <end position="191"/>
    </location>
</feature>
<dbReference type="PROSITE" id="PS50850">
    <property type="entry name" value="MFS"/>
    <property type="match status" value="1"/>
</dbReference>
<proteinExistence type="predicted"/>
<dbReference type="InterPro" id="IPR051337">
    <property type="entry name" value="OPA_Antiporter"/>
</dbReference>
<feature type="transmembrane region" description="Helical" evidence="5">
    <location>
        <begin position="113"/>
        <end position="133"/>
    </location>
</feature>
<evidence type="ECO:0000256" key="5">
    <source>
        <dbReference type="SAM" id="Phobius"/>
    </source>
</evidence>
<feature type="transmembrane region" description="Helical" evidence="5">
    <location>
        <begin position="256"/>
        <end position="278"/>
    </location>
</feature>
<comment type="subcellular location">
    <subcellularLocation>
        <location evidence="1">Endomembrane system</location>
        <topology evidence="1">Multi-pass membrane protein</topology>
    </subcellularLocation>
</comment>
<organism evidence="7">
    <name type="scientific">uncultured Thiotrichaceae bacterium</name>
    <dbReference type="NCBI Taxonomy" id="298394"/>
    <lineage>
        <taxon>Bacteria</taxon>
        <taxon>Pseudomonadati</taxon>
        <taxon>Pseudomonadota</taxon>
        <taxon>Gammaproteobacteria</taxon>
        <taxon>Thiotrichales</taxon>
        <taxon>Thiotrichaceae</taxon>
        <taxon>environmental samples</taxon>
    </lineage>
</organism>
<feature type="domain" description="Major facilitator superfamily (MFS) profile" evidence="6">
    <location>
        <begin position="17"/>
        <end position="410"/>
    </location>
</feature>
<name>A0A6S6UD44_9GAMM</name>
<dbReference type="Pfam" id="PF07690">
    <property type="entry name" value="MFS_1"/>
    <property type="match status" value="1"/>
</dbReference>
<dbReference type="InterPro" id="IPR020846">
    <property type="entry name" value="MFS_dom"/>
</dbReference>